<dbReference type="Proteomes" id="UP000295506">
    <property type="component" value="Unassembled WGS sequence"/>
</dbReference>
<evidence type="ECO:0000313" key="6">
    <source>
        <dbReference type="Proteomes" id="UP000295506"/>
    </source>
</evidence>
<keyword evidence="2" id="KW-0472">Membrane</keyword>
<keyword evidence="2" id="KW-1133">Transmembrane helix</keyword>
<gene>
    <name evidence="3" type="ORF">AWY79_00200</name>
    <name evidence="4" type="ORF">EDC59_11388</name>
</gene>
<dbReference type="Proteomes" id="UP000055611">
    <property type="component" value="Chromosome"/>
</dbReference>
<keyword evidence="5" id="KW-1185">Reference proteome</keyword>
<dbReference type="EMBL" id="SOBK01000013">
    <property type="protein sequence ID" value="TDT86412.1"/>
    <property type="molecule type" value="Genomic_DNA"/>
</dbReference>
<feature type="transmembrane region" description="Helical" evidence="2">
    <location>
        <begin position="12"/>
        <end position="32"/>
    </location>
</feature>
<dbReference type="InterPro" id="IPR020269">
    <property type="entry name" value="Phage_Mu_Releasin"/>
</dbReference>
<organism evidence="4 6">
    <name type="scientific">Pseudodesulfovibrio indicus</name>
    <dbReference type="NCBI Taxonomy" id="1716143"/>
    <lineage>
        <taxon>Bacteria</taxon>
        <taxon>Pseudomonadati</taxon>
        <taxon>Thermodesulfobacteriota</taxon>
        <taxon>Desulfovibrionia</taxon>
        <taxon>Desulfovibrionales</taxon>
        <taxon>Desulfovibrionaceae</taxon>
    </lineage>
</organism>
<dbReference type="EMBL" id="CP014206">
    <property type="protein sequence ID" value="AMK09639.1"/>
    <property type="molecule type" value="Genomic_DNA"/>
</dbReference>
<dbReference type="AlphaFoldDB" id="A0A140D8X2"/>
<dbReference type="KEGG" id="dej:AWY79_00200"/>
<protein>
    <submittedName>
        <fullName evidence="4">Uncharacterized protein DUF2730</fullName>
    </submittedName>
</protein>
<evidence type="ECO:0000256" key="1">
    <source>
        <dbReference type="SAM" id="Coils"/>
    </source>
</evidence>
<proteinExistence type="predicted"/>
<feature type="coiled-coil region" evidence="1">
    <location>
        <begin position="39"/>
        <end position="66"/>
    </location>
</feature>
<evidence type="ECO:0000313" key="3">
    <source>
        <dbReference type="EMBL" id="AMK09639.1"/>
    </source>
</evidence>
<keyword evidence="2" id="KW-0812">Transmembrane</keyword>
<reference evidence="4 6" key="2">
    <citation type="submission" date="2019-03" db="EMBL/GenBank/DDBJ databases">
        <title>Genomic Encyclopedia of Type Strains, Phase IV (KMG-IV): sequencing the most valuable type-strain genomes for metagenomic binning, comparative biology and taxonomic classification.</title>
        <authorList>
            <person name="Goeker M."/>
        </authorList>
    </citation>
    <scope>NUCLEOTIDE SEQUENCE [LARGE SCALE GENOMIC DNA]</scope>
    <source>
        <strain evidence="4 6">DSM 101483</strain>
    </source>
</reference>
<sequence length="123" mass="13407">MTDLSTLADWSRVISFLITAAQLLTTVGIIYLGSKFVGRKDCDRKCKAHEDEVALLRDKLQTVKDTQAAAPTGREISAIKEQLGDMAGDIKALRVGAEANADAMKRIERPLNLLLEHELSGGK</sequence>
<dbReference type="RefSeq" id="WP_066798953.1">
    <property type="nucleotide sequence ID" value="NZ_CP014206.1"/>
</dbReference>
<dbReference type="Pfam" id="PF10805">
    <property type="entry name" value="DUF2730"/>
    <property type="match status" value="1"/>
</dbReference>
<reference evidence="3 5" key="1">
    <citation type="journal article" date="2016" name="Front. Microbiol.">
        <title>Genome Sequence of the Piezophilic, Mesophilic Sulfate-Reducing Bacterium Desulfovibrio indicus J2T.</title>
        <authorList>
            <person name="Cao J."/>
            <person name="Maignien L."/>
            <person name="Shao Z."/>
            <person name="Alain K."/>
            <person name="Jebbar M."/>
        </authorList>
    </citation>
    <scope>NUCLEOTIDE SEQUENCE [LARGE SCALE GENOMIC DNA]</scope>
    <source>
        <strain evidence="3 5">J2</strain>
    </source>
</reference>
<evidence type="ECO:0000256" key="2">
    <source>
        <dbReference type="SAM" id="Phobius"/>
    </source>
</evidence>
<accession>A0A140D8X2</accession>
<evidence type="ECO:0000313" key="5">
    <source>
        <dbReference type="Proteomes" id="UP000055611"/>
    </source>
</evidence>
<name>A0A140D8X2_9BACT</name>
<keyword evidence="1" id="KW-0175">Coiled coil</keyword>
<evidence type="ECO:0000313" key="4">
    <source>
        <dbReference type="EMBL" id="TDT86412.1"/>
    </source>
</evidence>